<sequence length="323" mass="33378">MSERPAAVHLVLGDEELLVERAVALVTAQVRAGAPDPDSVPVDRLRAGDASTAELAELLSPSLFAEDRVIVLESAAEAGKDAVAVITDAAADPPDGVVLMVLHSGGGRAKALAPALQKQGAQVHDCAKLTKAGERMEFVRAEFRAAGVRVPADAVQVLIESVGSELRELAAACSQLVADTGGKVDVNAVRRYYSGRAEVTGFDVAELAVAGDRSAAMEALRWATDRGVPHVLLADALADSVHTIARVGSAGRGDPFKLAQTLGMPPWKVKKAQAQARGWTPATIGTALQVVAALNADVKGGAADSTYAVEHALARILDLRAAG</sequence>
<dbReference type="Gene3D" id="3.40.50.300">
    <property type="entry name" value="P-loop containing nucleotide triphosphate hydrolases"/>
    <property type="match status" value="1"/>
</dbReference>
<dbReference type="InterPro" id="IPR005790">
    <property type="entry name" value="DNA_polIII_delta"/>
</dbReference>
<dbReference type="GO" id="GO:0003677">
    <property type="term" value="F:DNA binding"/>
    <property type="evidence" value="ECO:0007669"/>
    <property type="project" value="InterPro"/>
</dbReference>
<proteinExistence type="inferred from homology"/>
<comment type="similarity">
    <text evidence="6">Belongs to the DNA polymerase HolA subunit family.</text>
</comment>
<evidence type="ECO:0000256" key="4">
    <source>
        <dbReference type="ARBA" id="ARBA00022705"/>
    </source>
</evidence>
<keyword evidence="4" id="KW-0235">DNA replication</keyword>
<dbReference type="SUPFAM" id="SSF52540">
    <property type="entry name" value="P-loop containing nucleoside triphosphate hydrolases"/>
    <property type="match status" value="1"/>
</dbReference>
<dbReference type="NCBIfam" id="NF005918">
    <property type="entry name" value="PRK07914.1"/>
    <property type="match status" value="1"/>
</dbReference>
<evidence type="ECO:0000313" key="9">
    <source>
        <dbReference type="EMBL" id="GAD87211.1"/>
    </source>
</evidence>
<organism evidence="9 10">
    <name type="scientific">Nocardia asteroides NBRC 15531</name>
    <dbReference type="NCBI Taxonomy" id="1110697"/>
    <lineage>
        <taxon>Bacteria</taxon>
        <taxon>Bacillati</taxon>
        <taxon>Actinomycetota</taxon>
        <taxon>Actinomycetes</taxon>
        <taxon>Mycobacteriales</taxon>
        <taxon>Nocardiaceae</taxon>
        <taxon>Nocardia</taxon>
    </lineage>
</organism>
<dbReference type="NCBIfam" id="TIGR01128">
    <property type="entry name" value="holA"/>
    <property type="match status" value="1"/>
</dbReference>
<evidence type="ECO:0000313" key="10">
    <source>
        <dbReference type="Proteomes" id="UP000017048"/>
    </source>
</evidence>
<dbReference type="OrthoDB" id="8478864at2"/>
<dbReference type="STRING" id="1824.SAMN05444423_104288"/>
<dbReference type="EC" id="2.7.7.7" evidence="1"/>
<dbReference type="Proteomes" id="UP000017048">
    <property type="component" value="Unassembled WGS sequence"/>
</dbReference>
<dbReference type="InterPro" id="IPR027417">
    <property type="entry name" value="P-loop_NTPase"/>
</dbReference>
<feature type="domain" description="DNA polymerase III delta subunit-like C-terminal" evidence="8">
    <location>
        <begin position="202"/>
        <end position="315"/>
    </location>
</feature>
<keyword evidence="10" id="KW-1185">Reference proteome</keyword>
<protein>
    <recommendedName>
        <fullName evidence="1">DNA-directed DNA polymerase</fullName>
        <ecNumber evidence="1">2.7.7.7</ecNumber>
    </recommendedName>
</protein>
<dbReference type="GeneID" id="91515924"/>
<accession>U5ELF5</accession>
<evidence type="ECO:0000256" key="2">
    <source>
        <dbReference type="ARBA" id="ARBA00022679"/>
    </source>
</evidence>
<dbReference type="eggNOG" id="COG1466">
    <property type="taxonomic scope" value="Bacteria"/>
</dbReference>
<evidence type="ECO:0000256" key="7">
    <source>
        <dbReference type="ARBA" id="ARBA00049244"/>
    </source>
</evidence>
<dbReference type="RefSeq" id="WP_019045812.1">
    <property type="nucleotide sequence ID" value="NZ_BAFO02000034.1"/>
</dbReference>
<dbReference type="GO" id="GO:0006261">
    <property type="term" value="P:DNA-templated DNA replication"/>
    <property type="evidence" value="ECO:0007669"/>
    <property type="project" value="TreeGrafter"/>
</dbReference>
<keyword evidence="5" id="KW-0239">DNA-directed DNA polymerase</keyword>
<gene>
    <name evidence="9" type="primary">holA</name>
    <name evidence="9" type="ORF">NCAST_34_03410</name>
</gene>
<comment type="caution">
    <text evidence="9">The sequence shown here is derived from an EMBL/GenBank/DDBJ whole genome shotgun (WGS) entry which is preliminary data.</text>
</comment>
<dbReference type="EMBL" id="BAFO02000034">
    <property type="protein sequence ID" value="GAD87211.1"/>
    <property type="molecule type" value="Genomic_DNA"/>
</dbReference>
<evidence type="ECO:0000256" key="1">
    <source>
        <dbReference type="ARBA" id="ARBA00012417"/>
    </source>
</evidence>
<keyword evidence="2" id="KW-0808">Transferase</keyword>
<dbReference type="AlphaFoldDB" id="U5ELF5"/>
<comment type="catalytic activity">
    <reaction evidence="7">
        <text>DNA(n) + a 2'-deoxyribonucleoside 5'-triphosphate = DNA(n+1) + diphosphate</text>
        <dbReference type="Rhea" id="RHEA:22508"/>
        <dbReference type="Rhea" id="RHEA-COMP:17339"/>
        <dbReference type="Rhea" id="RHEA-COMP:17340"/>
        <dbReference type="ChEBI" id="CHEBI:33019"/>
        <dbReference type="ChEBI" id="CHEBI:61560"/>
        <dbReference type="ChEBI" id="CHEBI:173112"/>
        <dbReference type="EC" id="2.7.7.7"/>
    </reaction>
</comment>
<dbReference type="Gene3D" id="1.20.272.10">
    <property type="match status" value="1"/>
</dbReference>
<dbReference type="GO" id="GO:0003887">
    <property type="term" value="F:DNA-directed DNA polymerase activity"/>
    <property type="evidence" value="ECO:0007669"/>
    <property type="project" value="UniProtKB-KW"/>
</dbReference>
<reference evidence="9 10" key="1">
    <citation type="journal article" date="2014" name="BMC Genomics">
        <title>Genome based analysis of type-I polyketide synthase and nonribosomal peptide synthetase gene clusters in seven strains of five representative Nocardia species.</title>
        <authorList>
            <person name="Komaki H."/>
            <person name="Ichikawa N."/>
            <person name="Hosoyama A."/>
            <person name="Takahashi-Nakaguchi A."/>
            <person name="Matsuzawa T."/>
            <person name="Suzuki K."/>
            <person name="Fujita N."/>
            <person name="Gonoi T."/>
        </authorList>
    </citation>
    <scope>NUCLEOTIDE SEQUENCE [LARGE SCALE GENOMIC DNA]</scope>
    <source>
        <strain evidence="9 10">NBRC 15531</strain>
    </source>
</reference>
<dbReference type="NCBIfam" id="NF004165">
    <property type="entry name" value="PRK05629.1"/>
    <property type="match status" value="1"/>
</dbReference>
<dbReference type="GO" id="GO:0009360">
    <property type="term" value="C:DNA polymerase III complex"/>
    <property type="evidence" value="ECO:0007669"/>
    <property type="project" value="TreeGrafter"/>
</dbReference>
<dbReference type="PANTHER" id="PTHR34388:SF1">
    <property type="entry name" value="DNA POLYMERASE III SUBUNIT DELTA"/>
    <property type="match status" value="1"/>
</dbReference>
<dbReference type="InterPro" id="IPR008921">
    <property type="entry name" value="DNA_pol3_clamp-load_cplx_C"/>
</dbReference>
<keyword evidence="3" id="KW-0548">Nucleotidyltransferase</keyword>
<evidence type="ECO:0000259" key="8">
    <source>
        <dbReference type="Pfam" id="PF21694"/>
    </source>
</evidence>
<dbReference type="Pfam" id="PF21694">
    <property type="entry name" value="DNA_pol3_delta_C"/>
    <property type="match status" value="1"/>
</dbReference>
<dbReference type="SUPFAM" id="SSF48019">
    <property type="entry name" value="post-AAA+ oligomerization domain-like"/>
    <property type="match status" value="1"/>
</dbReference>
<evidence type="ECO:0000256" key="3">
    <source>
        <dbReference type="ARBA" id="ARBA00022695"/>
    </source>
</evidence>
<evidence type="ECO:0000256" key="6">
    <source>
        <dbReference type="ARBA" id="ARBA00034754"/>
    </source>
</evidence>
<evidence type="ECO:0000256" key="5">
    <source>
        <dbReference type="ARBA" id="ARBA00022932"/>
    </source>
</evidence>
<dbReference type="PANTHER" id="PTHR34388">
    <property type="entry name" value="DNA POLYMERASE III SUBUNIT DELTA"/>
    <property type="match status" value="1"/>
</dbReference>
<dbReference type="InterPro" id="IPR048466">
    <property type="entry name" value="DNA_pol3_delta-like_C"/>
</dbReference>
<name>U5ELF5_NOCAS</name>